<evidence type="ECO:0000256" key="5">
    <source>
        <dbReference type="ARBA" id="ARBA00022737"/>
    </source>
</evidence>
<dbReference type="InterPro" id="IPR005170">
    <property type="entry name" value="Transptr-assoc_dom"/>
</dbReference>
<dbReference type="Pfam" id="PF03471">
    <property type="entry name" value="CorC_HlyC"/>
    <property type="match status" value="1"/>
</dbReference>
<keyword evidence="4 10" id="KW-0812">Transmembrane</keyword>
<feature type="domain" description="CBS" evidence="12">
    <location>
        <begin position="287"/>
        <end position="344"/>
    </location>
</feature>
<evidence type="ECO:0000259" key="12">
    <source>
        <dbReference type="PROSITE" id="PS51371"/>
    </source>
</evidence>
<dbReference type="InterPro" id="IPR000644">
    <property type="entry name" value="CBS_dom"/>
</dbReference>
<evidence type="ECO:0000256" key="1">
    <source>
        <dbReference type="ARBA" id="ARBA00004651"/>
    </source>
</evidence>
<evidence type="ECO:0000256" key="3">
    <source>
        <dbReference type="ARBA" id="ARBA00022475"/>
    </source>
</evidence>
<dbReference type="Gene3D" id="3.10.580.10">
    <property type="entry name" value="CBS-domain"/>
    <property type="match status" value="1"/>
</dbReference>
<dbReference type="Pfam" id="PF00571">
    <property type="entry name" value="CBS"/>
    <property type="match status" value="2"/>
</dbReference>
<dbReference type="SMART" id="SM01091">
    <property type="entry name" value="CorC_HlyC"/>
    <property type="match status" value="1"/>
</dbReference>
<dbReference type="InterPro" id="IPR051676">
    <property type="entry name" value="UPF0053_domain"/>
</dbReference>
<evidence type="ECO:0000256" key="4">
    <source>
        <dbReference type="ARBA" id="ARBA00022692"/>
    </source>
</evidence>
<keyword evidence="7 9" id="KW-0129">CBS domain</keyword>
<evidence type="ECO:0000313" key="15">
    <source>
        <dbReference type="Proteomes" id="UP000824106"/>
    </source>
</evidence>
<evidence type="ECO:0000256" key="2">
    <source>
        <dbReference type="ARBA" id="ARBA00006337"/>
    </source>
</evidence>
<dbReference type="InterPro" id="IPR044751">
    <property type="entry name" value="Ion_transp-like_CBS"/>
</dbReference>
<comment type="similarity">
    <text evidence="2">Belongs to the UPF0053 family.</text>
</comment>
<evidence type="ECO:0000256" key="6">
    <source>
        <dbReference type="ARBA" id="ARBA00022989"/>
    </source>
</evidence>
<evidence type="ECO:0000256" key="11">
    <source>
        <dbReference type="SAM" id="Phobius"/>
    </source>
</evidence>
<evidence type="ECO:0000259" key="13">
    <source>
        <dbReference type="PROSITE" id="PS51846"/>
    </source>
</evidence>
<reference evidence="14" key="1">
    <citation type="journal article" date="2021" name="PeerJ">
        <title>Extensive microbial diversity within the chicken gut microbiome revealed by metagenomics and culture.</title>
        <authorList>
            <person name="Gilroy R."/>
            <person name="Ravi A."/>
            <person name="Getino M."/>
            <person name="Pursley I."/>
            <person name="Horton D.L."/>
            <person name="Alikhan N.F."/>
            <person name="Baker D."/>
            <person name="Gharbi K."/>
            <person name="Hall N."/>
            <person name="Watson M."/>
            <person name="Adriaenssens E.M."/>
            <person name="Foster-Nyarko E."/>
            <person name="Jarju S."/>
            <person name="Secka A."/>
            <person name="Antonio M."/>
            <person name="Oren A."/>
            <person name="Chaudhuri R.R."/>
            <person name="La Ragione R."/>
            <person name="Hildebrand F."/>
            <person name="Pallen M.J."/>
        </authorList>
    </citation>
    <scope>NUCLEOTIDE SEQUENCE</scope>
    <source>
        <strain evidence="14">CHK169-4300</strain>
    </source>
</reference>
<feature type="transmembrane region" description="Helical" evidence="11">
    <location>
        <begin position="12"/>
        <end position="33"/>
    </location>
</feature>
<dbReference type="SUPFAM" id="SSF54631">
    <property type="entry name" value="CBS-domain pair"/>
    <property type="match status" value="1"/>
</dbReference>
<evidence type="ECO:0000256" key="9">
    <source>
        <dbReference type="PROSITE-ProRule" id="PRU00703"/>
    </source>
</evidence>
<evidence type="ECO:0000256" key="7">
    <source>
        <dbReference type="ARBA" id="ARBA00023122"/>
    </source>
</evidence>
<keyword evidence="5" id="KW-0677">Repeat</keyword>
<sequence>MDSSGSSLYTELLIIIVLTFINAFFAAAEIAYVSINKTKVNQLAADGDKKAIRVLKLLEDADDFLATIQVAITFAGFLSSAQAATSFALVFAEYLPDFPGAATLAKLVVTMILSYFTLVLGELFPKQVALQMPETIAMLTSGVVAAAQKIFRPFIWLLSVSTDLLQKITPIDFTEEEEKFTREEMRVILEQSRESDSFDTDELDMMEGVLSLDTKIAREVMVPRTDTIMIDVDDPYEENLNIIIDSPYSRIPIYKDEKDNVIGILHTKTLLKEASARGFEEIDLQEISHRPMLVPSTIYTDDLLIEFQREQQHMAIIIDEYGGVEGIVTMEDLLEEIVGEIDDESDVTTMGDIRIIDDFNYYLNGGLLIEDFNDYFDEDIKADDVDTIAGFIIHEIGYVPDTEERVSLRINSYVLTTSEIKNGRIYSVLLNIDKERMIEVDYVAADDSGNTTFLEEKNNNETNEELEE</sequence>
<feature type="domain" description="CNNM transmembrane" evidence="13">
    <location>
        <begin position="4"/>
        <end position="202"/>
    </location>
</feature>
<accession>A0A9D2JYF3</accession>
<evidence type="ECO:0000313" key="14">
    <source>
        <dbReference type="EMBL" id="HIZ71916.1"/>
    </source>
</evidence>
<dbReference type="PANTHER" id="PTHR43099">
    <property type="entry name" value="UPF0053 PROTEIN YRKA"/>
    <property type="match status" value="1"/>
</dbReference>
<dbReference type="PROSITE" id="PS51846">
    <property type="entry name" value="CNNM"/>
    <property type="match status" value="1"/>
</dbReference>
<feature type="transmembrane region" description="Helical" evidence="11">
    <location>
        <begin position="104"/>
        <end position="124"/>
    </location>
</feature>
<keyword evidence="6 10" id="KW-1133">Transmembrane helix</keyword>
<dbReference type="Pfam" id="PF01595">
    <property type="entry name" value="CNNM"/>
    <property type="match status" value="1"/>
</dbReference>
<keyword evidence="8 10" id="KW-0472">Membrane</keyword>
<dbReference type="AlphaFoldDB" id="A0A9D2JYF3"/>
<dbReference type="PANTHER" id="PTHR43099:SF5">
    <property type="entry name" value="HLYC_CORC FAMILY TRANSPORTER"/>
    <property type="match status" value="1"/>
</dbReference>
<dbReference type="Proteomes" id="UP000824106">
    <property type="component" value="Unassembled WGS sequence"/>
</dbReference>
<dbReference type="CDD" id="cd04590">
    <property type="entry name" value="CBS_pair_CorC_HlyC_assoc"/>
    <property type="match status" value="1"/>
</dbReference>
<feature type="domain" description="CBS" evidence="12">
    <location>
        <begin position="221"/>
        <end position="281"/>
    </location>
</feature>
<dbReference type="SUPFAM" id="SSF56176">
    <property type="entry name" value="FAD-binding/transporter-associated domain-like"/>
    <property type="match status" value="1"/>
</dbReference>
<dbReference type="EMBL" id="DXAZ01000157">
    <property type="protein sequence ID" value="HIZ71916.1"/>
    <property type="molecule type" value="Genomic_DNA"/>
</dbReference>
<dbReference type="InterPro" id="IPR036318">
    <property type="entry name" value="FAD-bd_PCMH-like_sf"/>
</dbReference>
<dbReference type="InterPro" id="IPR046342">
    <property type="entry name" value="CBS_dom_sf"/>
</dbReference>
<dbReference type="PROSITE" id="PS51371">
    <property type="entry name" value="CBS"/>
    <property type="match status" value="2"/>
</dbReference>
<feature type="transmembrane region" description="Helical" evidence="11">
    <location>
        <begin position="64"/>
        <end position="92"/>
    </location>
</feature>
<evidence type="ECO:0000256" key="10">
    <source>
        <dbReference type="PROSITE-ProRule" id="PRU01193"/>
    </source>
</evidence>
<gene>
    <name evidence="14" type="ORF">H9808_09175</name>
</gene>
<dbReference type="Gene3D" id="3.30.465.10">
    <property type="match status" value="1"/>
</dbReference>
<dbReference type="InterPro" id="IPR016169">
    <property type="entry name" value="FAD-bd_PCMH_sub2"/>
</dbReference>
<comment type="caution">
    <text evidence="14">The sequence shown here is derived from an EMBL/GenBank/DDBJ whole genome shotgun (WGS) entry which is preliminary data.</text>
</comment>
<reference evidence="14" key="2">
    <citation type="submission" date="2021-04" db="EMBL/GenBank/DDBJ databases">
        <authorList>
            <person name="Gilroy R."/>
        </authorList>
    </citation>
    <scope>NUCLEOTIDE SEQUENCE</scope>
    <source>
        <strain evidence="14">CHK169-4300</strain>
    </source>
</reference>
<dbReference type="GO" id="GO:0050660">
    <property type="term" value="F:flavin adenine dinucleotide binding"/>
    <property type="evidence" value="ECO:0007669"/>
    <property type="project" value="InterPro"/>
</dbReference>
<dbReference type="FunFam" id="3.10.580.10:FF:000002">
    <property type="entry name" value="Magnesium/cobalt efflux protein CorC"/>
    <property type="match status" value="1"/>
</dbReference>
<name>A0A9D2JYF3_9LACT</name>
<keyword evidence="3" id="KW-1003">Cell membrane</keyword>
<comment type="subcellular location">
    <subcellularLocation>
        <location evidence="1">Cell membrane</location>
        <topology evidence="1">Multi-pass membrane protein</topology>
    </subcellularLocation>
</comment>
<dbReference type="InterPro" id="IPR002550">
    <property type="entry name" value="CNNM"/>
</dbReference>
<proteinExistence type="inferred from homology"/>
<organism evidence="14 15">
    <name type="scientific">Candidatus Atopostipes pullistercoris</name>
    <dbReference type="NCBI Taxonomy" id="2838467"/>
    <lineage>
        <taxon>Bacteria</taxon>
        <taxon>Bacillati</taxon>
        <taxon>Bacillota</taxon>
        <taxon>Bacilli</taxon>
        <taxon>Lactobacillales</taxon>
        <taxon>Carnobacteriaceae</taxon>
        <taxon>Atopostipes</taxon>
    </lineage>
</organism>
<dbReference type="GO" id="GO:0005886">
    <property type="term" value="C:plasma membrane"/>
    <property type="evidence" value="ECO:0007669"/>
    <property type="project" value="UniProtKB-SubCell"/>
</dbReference>
<protein>
    <submittedName>
        <fullName evidence="14">Hemolysin family protein</fullName>
    </submittedName>
</protein>
<evidence type="ECO:0000256" key="8">
    <source>
        <dbReference type="ARBA" id="ARBA00023136"/>
    </source>
</evidence>